<dbReference type="EMBL" id="CP090891">
    <property type="protein sequence ID" value="ULU09289.1"/>
    <property type="molecule type" value="Genomic_DNA"/>
</dbReference>
<evidence type="ECO:0000313" key="1">
    <source>
        <dbReference type="EMBL" id="ULU09289.1"/>
    </source>
</evidence>
<accession>A0AAE9DRF9</accession>
<protein>
    <submittedName>
        <fullName evidence="1">Uncharacterized protein</fullName>
    </submittedName>
</protein>
<name>A0AAE9DRF9_CAEBR</name>
<dbReference type="AlphaFoldDB" id="A0AAE9DRF9"/>
<evidence type="ECO:0000313" key="2">
    <source>
        <dbReference type="Proteomes" id="UP000827892"/>
    </source>
</evidence>
<sequence length="114" mass="12890">MCKLSYKRSFDCYLETFNAICTINGLKNPMYVESNAASDFPRAMMNQAKTVCFIRSGMHFHRTEQDLIDEISNTPGVLSHNLFGKQKCHFIENGENFEMTYTGPAKGFDGTVSV</sequence>
<reference evidence="1 2" key="1">
    <citation type="submission" date="2022-05" db="EMBL/GenBank/DDBJ databases">
        <title>Chromosome-level reference genomes for two strains of Caenorhabditis briggsae: an improved platform for comparative genomics.</title>
        <authorList>
            <person name="Stevens L."/>
            <person name="Andersen E.C."/>
        </authorList>
    </citation>
    <scope>NUCLEOTIDE SEQUENCE [LARGE SCALE GENOMIC DNA]</scope>
    <source>
        <strain evidence="1">QX1410_ONT</strain>
        <tissue evidence="1">Whole-organism</tissue>
    </source>
</reference>
<proteinExistence type="predicted"/>
<gene>
    <name evidence="1" type="ORF">L3Y34_014007</name>
</gene>
<organism evidence="1 2">
    <name type="scientific">Caenorhabditis briggsae</name>
    <dbReference type="NCBI Taxonomy" id="6238"/>
    <lineage>
        <taxon>Eukaryota</taxon>
        <taxon>Metazoa</taxon>
        <taxon>Ecdysozoa</taxon>
        <taxon>Nematoda</taxon>
        <taxon>Chromadorea</taxon>
        <taxon>Rhabditida</taxon>
        <taxon>Rhabditina</taxon>
        <taxon>Rhabditomorpha</taxon>
        <taxon>Rhabditoidea</taxon>
        <taxon>Rhabditidae</taxon>
        <taxon>Peloderinae</taxon>
        <taxon>Caenorhabditis</taxon>
    </lineage>
</organism>
<dbReference type="Proteomes" id="UP000827892">
    <property type="component" value="Chromosome I"/>
</dbReference>